<comment type="caution">
    <text evidence="2">The sequence shown here is derived from an EMBL/GenBank/DDBJ whole genome shotgun (WGS) entry which is preliminary data.</text>
</comment>
<feature type="transmembrane region" description="Helical" evidence="1">
    <location>
        <begin position="27"/>
        <end position="44"/>
    </location>
</feature>
<accession>A0ABS8I0C1</accession>
<dbReference type="EMBL" id="JAJHJB010000042">
    <property type="protein sequence ID" value="MCC5467852.1"/>
    <property type="molecule type" value="Genomic_DNA"/>
</dbReference>
<gene>
    <name evidence="2" type="ORF">LMF89_21180</name>
</gene>
<organism evidence="2 3">
    <name type="scientific">Pelosinus baikalensis</name>
    <dbReference type="NCBI Taxonomy" id="2892015"/>
    <lineage>
        <taxon>Bacteria</taxon>
        <taxon>Bacillati</taxon>
        <taxon>Bacillota</taxon>
        <taxon>Negativicutes</taxon>
        <taxon>Selenomonadales</taxon>
        <taxon>Sporomusaceae</taxon>
        <taxon>Pelosinus</taxon>
    </lineage>
</organism>
<proteinExistence type="predicted"/>
<dbReference type="Proteomes" id="UP001165492">
    <property type="component" value="Unassembled WGS sequence"/>
</dbReference>
<keyword evidence="1" id="KW-0472">Membrane</keyword>
<keyword evidence="1" id="KW-1133">Transmembrane helix</keyword>
<keyword evidence="1" id="KW-0812">Transmembrane</keyword>
<reference evidence="2" key="1">
    <citation type="submission" date="2021-11" db="EMBL/GenBank/DDBJ databases">
        <title>Description of a new species Pelosinus isolated from the bottom sediments of Lake Baikal.</title>
        <authorList>
            <person name="Zakharyuk A."/>
        </authorList>
    </citation>
    <scope>NUCLEOTIDE SEQUENCE</scope>
    <source>
        <strain evidence="2">Bkl1</strain>
    </source>
</reference>
<name>A0ABS8I0C1_9FIRM</name>
<sequence length="47" mass="5408">MENNKPPEITEGNVEEYTLWQKGVLTLLQWGAWGTVFIAMVMIMHSN</sequence>
<evidence type="ECO:0000256" key="1">
    <source>
        <dbReference type="SAM" id="Phobius"/>
    </source>
</evidence>
<evidence type="ECO:0000313" key="3">
    <source>
        <dbReference type="Proteomes" id="UP001165492"/>
    </source>
</evidence>
<protein>
    <submittedName>
        <fullName evidence="2">Uncharacterized protein</fullName>
    </submittedName>
</protein>
<evidence type="ECO:0000313" key="2">
    <source>
        <dbReference type="EMBL" id="MCC5467852.1"/>
    </source>
</evidence>
<dbReference type="RefSeq" id="WP_229536791.1">
    <property type="nucleotide sequence ID" value="NZ_JAJHJB010000042.1"/>
</dbReference>
<keyword evidence="3" id="KW-1185">Reference proteome</keyword>